<keyword evidence="1" id="KW-0472">Membrane</keyword>
<dbReference type="AlphaFoldDB" id="A0A376GYT8"/>
<evidence type="ECO:0000313" key="3">
    <source>
        <dbReference type="Proteomes" id="UP000254807"/>
    </source>
</evidence>
<organism evidence="2 3">
    <name type="scientific">Enterococcus gallinarum</name>
    <dbReference type="NCBI Taxonomy" id="1353"/>
    <lineage>
        <taxon>Bacteria</taxon>
        <taxon>Bacillati</taxon>
        <taxon>Bacillota</taxon>
        <taxon>Bacilli</taxon>
        <taxon>Lactobacillales</taxon>
        <taxon>Enterococcaceae</taxon>
        <taxon>Enterococcus</taxon>
    </lineage>
</organism>
<gene>
    <name evidence="2" type="ORF">NCTC12360_00493</name>
</gene>
<reference evidence="2 3" key="1">
    <citation type="submission" date="2018-06" db="EMBL/GenBank/DDBJ databases">
        <authorList>
            <consortium name="Pathogen Informatics"/>
            <person name="Doyle S."/>
        </authorList>
    </citation>
    <scope>NUCLEOTIDE SEQUENCE [LARGE SCALE GENOMIC DNA]</scope>
    <source>
        <strain evidence="2 3">NCTC12360</strain>
    </source>
</reference>
<dbReference type="EMBL" id="UFYW01000001">
    <property type="protein sequence ID" value="STD82074.1"/>
    <property type="molecule type" value="Genomic_DNA"/>
</dbReference>
<dbReference type="InterPro" id="IPR049746">
    <property type="entry name" value="TcpD-like_C"/>
</dbReference>
<feature type="transmembrane region" description="Helical" evidence="1">
    <location>
        <begin position="6"/>
        <end position="27"/>
    </location>
</feature>
<dbReference type="NCBIfam" id="NF040686">
    <property type="entry name" value="TcpD_dom"/>
    <property type="match status" value="1"/>
</dbReference>
<accession>A0A376GYT8</accession>
<sequence>MTLKGIVDFILTQGGYFLIMVVVYLGLRNFMKSKVGNALISIAAGAAVYFFLNDPTRVFDAFGKIIEKLFMD</sequence>
<evidence type="ECO:0000256" key="1">
    <source>
        <dbReference type="SAM" id="Phobius"/>
    </source>
</evidence>
<protein>
    <submittedName>
        <fullName evidence="2">Uncharacterized protein</fullName>
    </submittedName>
</protein>
<keyword evidence="1" id="KW-1133">Transmembrane helix</keyword>
<dbReference type="Proteomes" id="UP000254807">
    <property type="component" value="Unassembled WGS sequence"/>
</dbReference>
<keyword evidence="1" id="KW-0812">Transmembrane</keyword>
<dbReference type="OrthoDB" id="2188918at2"/>
<feature type="transmembrane region" description="Helical" evidence="1">
    <location>
        <begin position="34"/>
        <end position="52"/>
    </location>
</feature>
<dbReference type="RefSeq" id="WP_002312989.1">
    <property type="nucleotide sequence ID" value="NZ_JBHULA010000083.1"/>
</dbReference>
<evidence type="ECO:0000313" key="2">
    <source>
        <dbReference type="EMBL" id="STD82074.1"/>
    </source>
</evidence>
<proteinExistence type="predicted"/>
<keyword evidence="3" id="KW-1185">Reference proteome</keyword>
<name>A0A376GYT8_ENTGA</name>